<dbReference type="EMBL" id="CAJVRM010000263">
    <property type="protein sequence ID" value="CAG8978528.1"/>
    <property type="molecule type" value="Genomic_DNA"/>
</dbReference>
<evidence type="ECO:0000313" key="3">
    <source>
        <dbReference type="Proteomes" id="UP000701801"/>
    </source>
</evidence>
<sequence length="190" mass="18908">MKSTFSLLISLTLLTPLTQAQTTIINNTCSGSIFNNICCINGQFTGPALSTFLSSFATRESSLDASLSSQLATLASLSLPAPLATDDIQGGRNAQRGSGSATVTARAVLEKRVITTEVSPGLTCVGDEVRTLGGRVNGSGTTVEGSVLPTPVNGVGAGSTSTSAAGAVNAQVGGGVLVGGVVVAFVYGVL</sequence>
<gene>
    <name evidence="2" type="ORF">HYALB_00010072</name>
</gene>
<comment type="caution">
    <text evidence="2">The sequence shown here is derived from an EMBL/GenBank/DDBJ whole genome shotgun (WGS) entry which is preliminary data.</text>
</comment>
<dbReference type="Proteomes" id="UP000701801">
    <property type="component" value="Unassembled WGS sequence"/>
</dbReference>
<evidence type="ECO:0008006" key="4">
    <source>
        <dbReference type="Google" id="ProtNLM"/>
    </source>
</evidence>
<protein>
    <recommendedName>
        <fullName evidence="4">Hydrophobin</fullName>
    </recommendedName>
</protein>
<dbReference type="AlphaFoldDB" id="A0A9N9LRH7"/>
<proteinExistence type="predicted"/>
<evidence type="ECO:0000256" key="1">
    <source>
        <dbReference type="SAM" id="SignalP"/>
    </source>
</evidence>
<feature type="chain" id="PRO_5040121920" description="Hydrophobin" evidence="1">
    <location>
        <begin position="21"/>
        <end position="190"/>
    </location>
</feature>
<keyword evidence="3" id="KW-1185">Reference proteome</keyword>
<evidence type="ECO:0000313" key="2">
    <source>
        <dbReference type="EMBL" id="CAG8978528.1"/>
    </source>
</evidence>
<feature type="signal peptide" evidence="1">
    <location>
        <begin position="1"/>
        <end position="20"/>
    </location>
</feature>
<name>A0A9N9LRH7_9HELO</name>
<organism evidence="2 3">
    <name type="scientific">Hymenoscyphus albidus</name>
    <dbReference type="NCBI Taxonomy" id="595503"/>
    <lineage>
        <taxon>Eukaryota</taxon>
        <taxon>Fungi</taxon>
        <taxon>Dikarya</taxon>
        <taxon>Ascomycota</taxon>
        <taxon>Pezizomycotina</taxon>
        <taxon>Leotiomycetes</taxon>
        <taxon>Helotiales</taxon>
        <taxon>Helotiaceae</taxon>
        <taxon>Hymenoscyphus</taxon>
    </lineage>
</organism>
<reference evidence="2" key="1">
    <citation type="submission" date="2021-07" db="EMBL/GenBank/DDBJ databases">
        <authorList>
            <person name="Durling M."/>
        </authorList>
    </citation>
    <scope>NUCLEOTIDE SEQUENCE</scope>
</reference>
<accession>A0A9N9LRH7</accession>
<keyword evidence="1" id="KW-0732">Signal</keyword>
<dbReference type="OrthoDB" id="3564739at2759"/>